<gene>
    <name evidence="3" type="ORF">B1756_10610</name>
</gene>
<dbReference type="OrthoDB" id="205616at2157"/>
<reference evidence="4" key="1">
    <citation type="submission" date="2017-02" db="EMBL/GenBank/DDBJ databases">
        <title>Natronthermophilus aegyptiacus gen. nov.,sp. nov., an aerobic, extremely halophilic alkalithermophilic archaeon isolated from the athalassohaline Wadi An Natrun, Egypt.</title>
        <authorList>
            <person name="Zhao B."/>
        </authorList>
    </citation>
    <scope>NUCLEOTIDE SEQUENCE [LARGE SCALE GENOMIC DNA]</scope>
    <source>
        <strain evidence="4">JW/NM-HA 15</strain>
    </source>
</reference>
<dbReference type="Pfam" id="PF18545">
    <property type="entry name" value="HalOD1"/>
    <property type="match status" value="1"/>
</dbReference>
<dbReference type="Proteomes" id="UP000250088">
    <property type="component" value="Chromosome"/>
</dbReference>
<dbReference type="GeneID" id="32894535"/>
<dbReference type="InterPro" id="IPR040624">
    <property type="entry name" value="HalOD1"/>
</dbReference>
<dbReference type="EMBL" id="CP019893">
    <property type="protein sequence ID" value="ARS90135.1"/>
    <property type="molecule type" value="Genomic_DNA"/>
</dbReference>
<organism evidence="3 4">
    <name type="scientific">Natrarchaeobaculum aegyptiacum</name>
    <dbReference type="NCBI Taxonomy" id="745377"/>
    <lineage>
        <taxon>Archaea</taxon>
        <taxon>Methanobacteriati</taxon>
        <taxon>Methanobacteriota</taxon>
        <taxon>Stenosarchaea group</taxon>
        <taxon>Halobacteria</taxon>
        <taxon>Halobacteriales</taxon>
        <taxon>Natrialbaceae</taxon>
        <taxon>Natrarchaeobaculum</taxon>
    </lineage>
</organism>
<name>A0A2Z2HVD5_9EURY</name>
<evidence type="ECO:0000256" key="1">
    <source>
        <dbReference type="SAM" id="MobiDB-lite"/>
    </source>
</evidence>
<evidence type="ECO:0000259" key="2">
    <source>
        <dbReference type="Pfam" id="PF18545"/>
    </source>
</evidence>
<dbReference type="RefSeq" id="WP_161493175.1">
    <property type="nucleotide sequence ID" value="NZ_CP019893.1"/>
</dbReference>
<feature type="region of interest" description="Disordered" evidence="1">
    <location>
        <begin position="80"/>
        <end position="109"/>
    </location>
</feature>
<keyword evidence="4" id="KW-1185">Reference proteome</keyword>
<evidence type="ECO:0000313" key="3">
    <source>
        <dbReference type="EMBL" id="ARS90135.1"/>
    </source>
</evidence>
<dbReference type="AlphaFoldDB" id="A0A2Z2HVD5"/>
<accession>A0A2Z2HVD5</accession>
<evidence type="ECO:0000313" key="4">
    <source>
        <dbReference type="Proteomes" id="UP000250088"/>
    </source>
</evidence>
<protein>
    <recommendedName>
        <fullName evidence="2">Halobacterial output domain-containing protein</fullName>
    </recommendedName>
</protein>
<proteinExistence type="predicted"/>
<sequence>MATETDDAIAVRIAQQVATLEDVDPIDLEPPLYEVVDVDALEALCGGPTSHEPFTGSVSFDYRGYTITVDHEGSIDVLATTANPVDAGRDPTGVSGGSSADDGRLVGEQ</sequence>
<feature type="domain" description="Halobacterial output" evidence="2">
    <location>
        <begin position="6"/>
        <end position="77"/>
    </location>
</feature>
<dbReference type="KEGG" id="naj:B1756_10610"/>